<dbReference type="PANTHER" id="PTHR34128:SF2">
    <property type="entry name" value="CYTOCHROME C-TYPE BIOGENESIS PROTEIN CCME HOMOLOG, MITOCHONDRIAL"/>
    <property type="match status" value="1"/>
</dbReference>
<accession>A0ABU7XK84</accession>
<dbReference type="NCBIfam" id="NF009731">
    <property type="entry name" value="PRK13254.1-5"/>
    <property type="match status" value="1"/>
</dbReference>
<proteinExistence type="inferred from homology"/>
<comment type="similarity">
    <text evidence="10">Belongs to the CcmE/CycJ family.</text>
</comment>
<evidence type="ECO:0000256" key="7">
    <source>
        <dbReference type="ARBA" id="ARBA00022989"/>
    </source>
</evidence>
<feature type="topological domain" description="Extracellular" evidence="10">
    <location>
        <begin position="29"/>
        <end position="145"/>
    </location>
</feature>
<feature type="topological domain" description="Cytoplasmic" evidence="10">
    <location>
        <begin position="1"/>
        <end position="7"/>
    </location>
</feature>
<dbReference type="PANTHER" id="PTHR34128">
    <property type="entry name" value="CYTOCHROME C-TYPE BIOGENESIS PROTEIN CCME HOMOLOG, MITOCHONDRIAL"/>
    <property type="match status" value="1"/>
</dbReference>
<evidence type="ECO:0000256" key="8">
    <source>
        <dbReference type="ARBA" id="ARBA00023004"/>
    </source>
</evidence>
<feature type="binding site" description="covalent" evidence="10">
    <location>
        <position position="121"/>
    </location>
    <ligand>
        <name>heme</name>
        <dbReference type="ChEBI" id="CHEBI:30413"/>
    </ligand>
</feature>
<dbReference type="HAMAP" id="MF_01959">
    <property type="entry name" value="CcmE"/>
    <property type="match status" value="1"/>
</dbReference>
<gene>
    <name evidence="10 11" type="primary">ccmE</name>
    <name evidence="10" type="synonym">cycJ</name>
    <name evidence="11" type="ORF">V3H18_14725</name>
</gene>
<dbReference type="SUPFAM" id="SSF82093">
    <property type="entry name" value="Heme chaperone CcmE"/>
    <property type="match status" value="1"/>
</dbReference>
<dbReference type="Proteomes" id="UP001350748">
    <property type="component" value="Unassembled WGS sequence"/>
</dbReference>
<comment type="subcellular location">
    <subcellularLocation>
        <location evidence="10">Cell membrane</location>
        <topology evidence="10">Single-pass type II membrane protein</topology>
    </subcellularLocation>
    <subcellularLocation>
        <location evidence="1">Membrane</location>
    </subcellularLocation>
</comment>
<keyword evidence="12" id="KW-1185">Reference proteome</keyword>
<name>A0ABU7XK84_9HYPH</name>
<organism evidence="11 12">
    <name type="scientific">Methylocystis borbori</name>
    <dbReference type="NCBI Taxonomy" id="3118750"/>
    <lineage>
        <taxon>Bacteria</taxon>
        <taxon>Pseudomonadati</taxon>
        <taxon>Pseudomonadota</taxon>
        <taxon>Alphaproteobacteria</taxon>
        <taxon>Hyphomicrobiales</taxon>
        <taxon>Methylocystaceae</taxon>
        <taxon>Methylocystis</taxon>
    </lineage>
</organism>
<keyword evidence="2 10" id="KW-0349">Heme</keyword>
<keyword evidence="3 10" id="KW-0812">Transmembrane</keyword>
<evidence type="ECO:0000313" key="12">
    <source>
        <dbReference type="Proteomes" id="UP001350748"/>
    </source>
</evidence>
<dbReference type="NCBIfam" id="NF009727">
    <property type="entry name" value="PRK13254.1-1"/>
    <property type="match status" value="1"/>
</dbReference>
<evidence type="ECO:0000256" key="1">
    <source>
        <dbReference type="ARBA" id="ARBA00004370"/>
    </source>
</evidence>
<dbReference type="EMBL" id="JAZHYN010000058">
    <property type="protein sequence ID" value="MEF3367786.1"/>
    <property type="molecule type" value="Genomic_DNA"/>
</dbReference>
<dbReference type="Pfam" id="PF03100">
    <property type="entry name" value="CcmE"/>
    <property type="match status" value="1"/>
</dbReference>
<evidence type="ECO:0000256" key="3">
    <source>
        <dbReference type="ARBA" id="ARBA00022692"/>
    </source>
</evidence>
<keyword evidence="6 10" id="KW-0735">Signal-anchor</keyword>
<reference evidence="11 12" key="1">
    <citation type="submission" date="2024-02" db="EMBL/GenBank/DDBJ databases">
        <authorList>
            <person name="Grouzdev D."/>
        </authorList>
    </citation>
    <scope>NUCLEOTIDE SEQUENCE [LARGE SCALE GENOMIC DNA]</scope>
    <source>
        <strain evidence="11 12">9N</strain>
    </source>
</reference>
<evidence type="ECO:0000256" key="9">
    <source>
        <dbReference type="ARBA" id="ARBA00023136"/>
    </source>
</evidence>
<dbReference type="RefSeq" id="WP_332082826.1">
    <property type="nucleotide sequence ID" value="NZ_JAZHYN010000058.1"/>
</dbReference>
<evidence type="ECO:0000256" key="10">
    <source>
        <dbReference type="HAMAP-Rule" id="MF_01959"/>
    </source>
</evidence>
<evidence type="ECO:0000256" key="2">
    <source>
        <dbReference type="ARBA" id="ARBA00022617"/>
    </source>
</evidence>
<comment type="function">
    <text evidence="10">Heme chaperone required for the biogenesis of c-type cytochromes. Transiently binds heme delivered by CcmC and transfers the heme to apo-cytochromes in a process facilitated by CcmF and CcmH.</text>
</comment>
<evidence type="ECO:0000256" key="6">
    <source>
        <dbReference type="ARBA" id="ARBA00022968"/>
    </source>
</evidence>
<feature type="binding site" description="axial binding residue" evidence="10">
    <location>
        <position position="125"/>
    </location>
    <ligand>
        <name>heme</name>
        <dbReference type="ChEBI" id="CHEBI:30413"/>
    </ligand>
    <ligandPart>
        <name>Fe</name>
        <dbReference type="ChEBI" id="CHEBI:18248"/>
    </ligandPart>
</feature>
<comment type="caution">
    <text evidence="11">The sequence shown here is derived from an EMBL/GenBank/DDBJ whole genome shotgun (WGS) entry which is preliminary data.</text>
</comment>
<keyword evidence="7 10" id="KW-1133">Transmembrane helix</keyword>
<dbReference type="InterPro" id="IPR036127">
    <property type="entry name" value="CcmE-like_sf"/>
</dbReference>
<keyword evidence="4 10" id="KW-0479">Metal-binding</keyword>
<keyword evidence="5 10" id="KW-0201">Cytochrome c-type biogenesis</keyword>
<keyword evidence="9 10" id="KW-0472">Membrane</keyword>
<protein>
    <recommendedName>
        <fullName evidence="10">Cytochrome c-type biogenesis protein CcmE</fullName>
    </recommendedName>
    <alternativeName>
        <fullName evidence="10">Cytochrome c maturation protein E</fullName>
    </alternativeName>
    <alternativeName>
        <fullName evidence="10">Heme chaperone CcmE</fullName>
    </alternativeName>
</protein>
<evidence type="ECO:0000313" key="11">
    <source>
        <dbReference type="EMBL" id="MEF3367786.1"/>
    </source>
</evidence>
<sequence>MTRKAKRLTLIVGALAALGLAAGLVLFALRDNIVFFYTPSELAEKQVAPGARLRIGGLVKEGSVVKSGRDVSFAVTDKTRDLSVSYTGLLPDLFREGQGVVVDGVLQPDGAFRADSVLAKHDERYMPREVADALKKQGVWQGEAK</sequence>
<evidence type="ECO:0000256" key="5">
    <source>
        <dbReference type="ARBA" id="ARBA00022748"/>
    </source>
</evidence>
<dbReference type="InterPro" id="IPR012340">
    <property type="entry name" value="NA-bd_OB-fold"/>
</dbReference>
<keyword evidence="10" id="KW-1003">Cell membrane</keyword>
<dbReference type="NCBIfam" id="NF009729">
    <property type="entry name" value="PRK13254.1-3"/>
    <property type="match status" value="1"/>
</dbReference>
<keyword evidence="8 10" id="KW-0408">Iron</keyword>
<dbReference type="Gene3D" id="2.40.50.140">
    <property type="entry name" value="Nucleic acid-binding proteins"/>
    <property type="match status" value="1"/>
</dbReference>
<dbReference type="InterPro" id="IPR004329">
    <property type="entry name" value="CcmE"/>
</dbReference>
<evidence type="ECO:0000256" key="4">
    <source>
        <dbReference type="ARBA" id="ARBA00022723"/>
    </source>
</evidence>